<sequence>MNYLMNSLLALALIGLAPTTAAAAPATLQAKLEALAQRAQPGSFGMTVLDLQSGASWHINAGQAYPMMSVFKVPVAAAVLDRIAHGQNSFEQTVRVTRADLGSGVIRQQFRGEHMDFTVRQLLAFAVSKSDNTAVDSLIRFIGGPGVVESYLRAHGIDGLHVDRNEAGNTRLFEALAPGEQAPANETDAQQDQRYQRGYQRFLADPGNRSTPDAAALLLRKLWQRELLSPASTTYLLDLMYAQTVPNRMRAGLPPAVRLADKCGTSPTIDGRTAAYNDIGIFSWPDGHTVIVAAFLSASNASEEQR</sequence>
<evidence type="ECO:0000256" key="4">
    <source>
        <dbReference type="ARBA" id="ARBA00022801"/>
    </source>
</evidence>
<dbReference type="InterPro" id="IPR023650">
    <property type="entry name" value="Beta-lactam_class-A_AS"/>
</dbReference>
<keyword evidence="10" id="KW-1185">Reference proteome</keyword>
<feature type="signal peptide" evidence="7">
    <location>
        <begin position="1"/>
        <end position="23"/>
    </location>
</feature>
<dbReference type="RefSeq" id="WP_192557529.1">
    <property type="nucleotide sequence ID" value="NZ_JACZZA010000016.1"/>
</dbReference>
<dbReference type="PROSITE" id="PS00146">
    <property type="entry name" value="BETA_LACTAMASE_A"/>
    <property type="match status" value="1"/>
</dbReference>
<dbReference type="InterPro" id="IPR045155">
    <property type="entry name" value="Beta-lactam_cat"/>
</dbReference>
<dbReference type="EC" id="3.5.2.6" evidence="3 6"/>
<gene>
    <name evidence="9" type="ORF">IGX34_20050</name>
</gene>
<comment type="catalytic activity">
    <reaction evidence="1 6">
        <text>a beta-lactam + H2O = a substituted beta-amino acid</text>
        <dbReference type="Rhea" id="RHEA:20401"/>
        <dbReference type="ChEBI" id="CHEBI:15377"/>
        <dbReference type="ChEBI" id="CHEBI:35627"/>
        <dbReference type="ChEBI" id="CHEBI:140347"/>
        <dbReference type="EC" id="3.5.2.6"/>
    </reaction>
</comment>
<evidence type="ECO:0000256" key="7">
    <source>
        <dbReference type="SAM" id="SignalP"/>
    </source>
</evidence>
<organism evidence="9 10">
    <name type="scientific">Dyella acidiphila</name>
    <dbReference type="NCBI Taxonomy" id="2775866"/>
    <lineage>
        <taxon>Bacteria</taxon>
        <taxon>Pseudomonadati</taxon>
        <taxon>Pseudomonadota</taxon>
        <taxon>Gammaproteobacteria</taxon>
        <taxon>Lysobacterales</taxon>
        <taxon>Rhodanobacteraceae</taxon>
        <taxon>Dyella</taxon>
    </lineage>
</organism>
<evidence type="ECO:0000256" key="3">
    <source>
        <dbReference type="ARBA" id="ARBA00012865"/>
    </source>
</evidence>
<dbReference type="PRINTS" id="PR00118">
    <property type="entry name" value="BLACTAMASEA"/>
</dbReference>
<feature type="domain" description="Beta-lactamase class A catalytic" evidence="8">
    <location>
        <begin position="45"/>
        <end position="295"/>
    </location>
</feature>
<dbReference type="Proteomes" id="UP000651010">
    <property type="component" value="Unassembled WGS sequence"/>
</dbReference>
<dbReference type="PANTHER" id="PTHR35333:SF3">
    <property type="entry name" value="BETA-LACTAMASE-TYPE TRANSPEPTIDASE FOLD CONTAINING PROTEIN"/>
    <property type="match status" value="1"/>
</dbReference>
<name>A0ABR9GF74_9GAMM</name>
<evidence type="ECO:0000256" key="6">
    <source>
        <dbReference type="RuleBase" id="RU361140"/>
    </source>
</evidence>
<evidence type="ECO:0000256" key="1">
    <source>
        <dbReference type="ARBA" id="ARBA00001526"/>
    </source>
</evidence>
<keyword evidence="4 6" id="KW-0378">Hydrolase</keyword>
<dbReference type="Gene3D" id="3.40.710.10">
    <property type="entry name" value="DD-peptidase/beta-lactamase superfamily"/>
    <property type="match status" value="1"/>
</dbReference>
<evidence type="ECO:0000313" key="9">
    <source>
        <dbReference type="EMBL" id="MBE1162682.1"/>
    </source>
</evidence>
<feature type="chain" id="PRO_5046069423" description="Beta-lactamase" evidence="7">
    <location>
        <begin position="24"/>
        <end position="306"/>
    </location>
</feature>
<comment type="caution">
    <text evidence="9">The sequence shown here is derived from an EMBL/GenBank/DDBJ whole genome shotgun (WGS) entry which is preliminary data.</text>
</comment>
<dbReference type="GO" id="GO:0016787">
    <property type="term" value="F:hydrolase activity"/>
    <property type="evidence" value="ECO:0007669"/>
    <property type="project" value="UniProtKB-KW"/>
</dbReference>
<keyword evidence="5 6" id="KW-0046">Antibiotic resistance</keyword>
<protein>
    <recommendedName>
        <fullName evidence="3 6">Beta-lactamase</fullName>
        <ecNumber evidence="3 6">3.5.2.6</ecNumber>
    </recommendedName>
</protein>
<reference evidence="9 10" key="1">
    <citation type="submission" date="2020-09" db="EMBL/GenBank/DDBJ databases">
        <title>Dyella sp. 7MK23 isolated from forest soil.</title>
        <authorList>
            <person name="Fu J."/>
        </authorList>
    </citation>
    <scope>NUCLEOTIDE SEQUENCE [LARGE SCALE GENOMIC DNA]</scope>
    <source>
        <strain evidence="9 10">7MK23</strain>
    </source>
</reference>
<evidence type="ECO:0000313" key="10">
    <source>
        <dbReference type="Proteomes" id="UP000651010"/>
    </source>
</evidence>
<dbReference type="InterPro" id="IPR012338">
    <property type="entry name" value="Beta-lactam/transpept-like"/>
</dbReference>
<keyword evidence="7" id="KW-0732">Signal</keyword>
<evidence type="ECO:0000256" key="5">
    <source>
        <dbReference type="ARBA" id="ARBA00023251"/>
    </source>
</evidence>
<proteinExistence type="inferred from homology"/>
<dbReference type="EMBL" id="JACZZA010000016">
    <property type="protein sequence ID" value="MBE1162682.1"/>
    <property type="molecule type" value="Genomic_DNA"/>
</dbReference>
<dbReference type="SUPFAM" id="SSF56601">
    <property type="entry name" value="beta-lactamase/transpeptidase-like"/>
    <property type="match status" value="1"/>
</dbReference>
<dbReference type="InterPro" id="IPR000871">
    <property type="entry name" value="Beta-lactam_class-A"/>
</dbReference>
<evidence type="ECO:0000256" key="2">
    <source>
        <dbReference type="ARBA" id="ARBA00009009"/>
    </source>
</evidence>
<evidence type="ECO:0000259" key="8">
    <source>
        <dbReference type="Pfam" id="PF13354"/>
    </source>
</evidence>
<dbReference type="PANTHER" id="PTHR35333">
    <property type="entry name" value="BETA-LACTAMASE"/>
    <property type="match status" value="1"/>
</dbReference>
<comment type="similarity">
    <text evidence="2 6">Belongs to the class-A beta-lactamase family.</text>
</comment>
<dbReference type="Pfam" id="PF13354">
    <property type="entry name" value="Beta-lactamase2"/>
    <property type="match status" value="1"/>
</dbReference>
<accession>A0ABR9GF74</accession>